<evidence type="ECO:0000256" key="2">
    <source>
        <dbReference type="SAM" id="SignalP"/>
    </source>
</evidence>
<protein>
    <submittedName>
        <fullName evidence="3">Trypsin-like peptidase domain-containing protein</fullName>
    </submittedName>
</protein>
<feature type="signal peptide" evidence="2">
    <location>
        <begin position="1"/>
        <end position="15"/>
    </location>
</feature>
<feature type="chain" id="PRO_5043858168" evidence="2">
    <location>
        <begin position="16"/>
        <end position="333"/>
    </location>
</feature>
<dbReference type="PANTHER" id="PTHR43019">
    <property type="entry name" value="SERINE ENDOPROTEASE DEGS"/>
    <property type="match status" value="1"/>
</dbReference>
<comment type="caution">
    <text evidence="3">The sequence shown here is derived from an EMBL/GenBank/DDBJ whole genome shotgun (WGS) entry which is preliminary data.</text>
</comment>
<evidence type="ECO:0000256" key="1">
    <source>
        <dbReference type="PROSITE-ProRule" id="PRU00339"/>
    </source>
</evidence>
<evidence type="ECO:0000313" key="4">
    <source>
        <dbReference type="Proteomes" id="UP001336250"/>
    </source>
</evidence>
<dbReference type="RefSeq" id="WP_332287923.1">
    <property type="nucleotide sequence ID" value="NZ_JAZIBG010000009.1"/>
</dbReference>
<keyword evidence="4" id="KW-1185">Reference proteome</keyword>
<dbReference type="Proteomes" id="UP001336250">
    <property type="component" value="Unassembled WGS sequence"/>
</dbReference>
<reference evidence="3 4" key="1">
    <citation type="submission" date="2024-02" db="EMBL/GenBank/DDBJ databases">
        <title>Genome sequence of Aquincola sp. MAHUQ-54.</title>
        <authorList>
            <person name="Huq M.A."/>
        </authorList>
    </citation>
    <scope>NUCLEOTIDE SEQUENCE [LARGE SCALE GENOMIC DNA]</scope>
    <source>
        <strain evidence="3 4">MAHUQ-54</strain>
    </source>
</reference>
<dbReference type="InterPro" id="IPR043504">
    <property type="entry name" value="Peptidase_S1_PA_chymotrypsin"/>
</dbReference>
<dbReference type="AlphaFoldDB" id="A0AAW9QA03"/>
<organism evidence="3 4">
    <name type="scientific">Aquincola agrisoli</name>
    <dbReference type="NCBI Taxonomy" id="3119538"/>
    <lineage>
        <taxon>Bacteria</taxon>
        <taxon>Pseudomonadati</taxon>
        <taxon>Pseudomonadota</taxon>
        <taxon>Betaproteobacteria</taxon>
        <taxon>Burkholderiales</taxon>
        <taxon>Sphaerotilaceae</taxon>
        <taxon>Aquincola</taxon>
    </lineage>
</organism>
<dbReference type="SUPFAM" id="SSF48452">
    <property type="entry name" value="TPR-like"/>
    <property type="match status" value="1"/>
</dbReference>
<gene>
    <name evidence="3" type="ORF">V4F39_03725</name>
</gene>
<keyword evidence="2" id="KW-0732">Signal</keyword>
<sequence length="333" mass="35502">MLACALALLPAAAPASTLDRAGLIRLSASVVRVEAARAQGGYSLGSGVVVGPGKVATNCHVTREGRTIHVVRGGQRWPADGQASDPHHDLCVLSVPLLEAPAVPLGDTHALQPGERVSAVGFTGGMGLQHSAGKVVARHRLDSAEVIQSTNWFNSGASGGGLFDGSQRLVGILTFRLRGSHAHYYAASVEWLQPLLDDGALRSVQPLTGSEAPFWEQPLPDQPRFLQAAVYEREQRWEDLDALATAWAEEDTTDAQPWVVRGLAQQELGRWPAAQASLEQALAIEPASRSALLRLGLLHAAQGRIDSARALLLRLQRLHSELAAELGRAIEGR</sequence>
<evidence type="ECO:0000313" key="3">
    <source>
        <dbReference type="EMBL" id="MEF7613008.1"/>
    </source>
</evidence>
<dbReference type="PANTHER" id="PTHR43019:SF23">
    <property type="entry name" value="PROTEASE DO-LIKE 5, CHLOROPLASTIC"/>
    <property type="match status" value="1"/>
</dbReference>
<dbReference type="Gene3D" id="1.25.40.10">
    <property type="entry name" value="Tetratricopeptide repeat domain"/>
    <property type="match status" value="1"/>
</dbReference>
<dbReference type="SMART" id="SM00028">
    <property type="entry name" value="TPR"/>
    <property type="match status" value="2"/>
</dbReference>
<dbReference type="Pfam" id="PF13432">
    <property type="entry name" value="TPR_16"/>
    <property type="match status" value="1"/>
</dbReference>
<dbReference type="Gene3D" id="2.40.10.10">
    <property type="entry name" value="Trypsin-like serine proteases"/>
    <property type="match status" value="2"/>
</dbReference>
<feature type="repeat" description="TPR" evidence="1">
    <location>
        <begin position="255"/>
        <end position="288"/>
    </location>
</feature>
<dbReference type="EMBL" id="JAZIBG010000009">
    <property type="protein sequence ID" value="MEF7613008.1"/>
    <property type="molecule type" value="Genomic_DNA"/>
</dbReference>
<accession>A0AAW9QA03</accession>
<dbReference type="Pfam" id="PF13365">
    <property type="entry name" value="Trypsin_2"/>
    <property type="match status" value="1"/>
</dbReference>
<name>A0AAW9QA03_9BURK</name>
<dbReference type="InterPro" id="IPR011990">
    <property type="entry name" value="TPR-like_helical_dom_sf"/>
</dbReference>
<dbReference type="InterPro" id="IPR009003">
    <property type="entry name" value="Peptidase_S1_PA"/>
</dbReference>
<proteinExistence type="predicted"/>
<dbReference type="PROSITE" id="PS50005">
    <property type="entry name" value="TPR"/>
    <property type="match status" value="1"/>
</dbReference>
<dbReference type="InterPro" id="IPR019734">
    <property type="entry name" value="TPR_rpt"/>
</dbReference>
<dbReference type="SUPFAM" id="SSF50494">
    <property type="entry name" value="Trypsin-like serine proteases"/>
    <property type="match status" value="1"/>
</dbReference>
<keyword evidence="1" id="KW-0802">TPR repeat</keyword>